<comment type="similarity">
    <text evidence="1">Belongs to the short-chain dehydrogenases/reductases (SDR) family.</text>
</comment>
<dbReference type="Proteomes" id="UP001629113">
    <property type="component" value="Unassembled WGS sequence"/>
</dbReference>
<evidence type="ECO:0000313" key="3">
    <source>
        <dbReference type="EMBL" id="KAL3422092.1"/>
    </source>
</evidence>
<dbReference type="PANTHER" id="PTHR43669:SF4">
    <property type="entry name" value="SHORT-CHAIN DEHYDROGENASE"/>
    <property type="match status" value="1"/>
</dbReference>
<keyword evidence="4" id="KW-1185">Reference proteome</keyword>
<name>A0ABR4PG66_9HELO</name>
<organism evidence="3 4">
    <name type="scientific">Phlyctema vagabunda</name>
    <dbReference type="NCBI Taxonomy" id="108571"/>
    <lineage>
        <taxon>Eukaryota</taxon>
        <taxon>Fungi</taxon>
        <taxon>Dikarya</taxon>
        <taxon>Ascomycota</taxon>
        <taxon>Pezizomycotina</taxon>
        <taxon>Leotiomycetes</taxon>
        <taxon>Helotiales</taxon>
        <taxon>Dermateaceae</taxon>
        <taxon>Phlyctema</taxon>
    </lineage>
</organism>
<dbReference type="Gene3D" id="3.40.50.720">
    <property type="entry name" value="NAD(P)-binding Rossmann-like Domain"/>
    <property type="match status" value="1"/>
</dbReference>
<sequence length="228" mass="24397">MPSPSPIALVLGAGPNVGQSVGKAFAAKGYRIALVSRKASDSQDTPDQIHIKADFSDPNSIVDVFSKVKHVLGIPSVVVYNVAAGTPNPPNDPLSRNLADFTKDLIINTTSPFVAAQQAVLNFAELPDSAAKTFIYTGNILNTTIIPALLDAGVGKSASAHFIHSAAEAYKDRGFKFYYCDERLADGKPVYSAVNGEAHAKHYLELAEGKTQGPWLQTFVKDTGYKKF</sequence>
<proteinExistence type="inferred from homology"/>
<dbReference type="Pfam" id="PF00106">
    <property type="entry name" value="adh_short"/>
    <property type="match status" value="1"/>
</dbReference>
<dbReference type="InterPro" id="IPR002347">
    <property type="entry name" value="SDR_fam"/>
</dbReference>
<dbReference type="SUPFAM" id="SSF51735">
    <property type="entry name" value="NAD(P)-binding Rossmann-fold domains"/>
    <property type="match status" value="1"/>
</dbReference>
<evidence type="ECO:0000313" key="4">
    <source>
        <dbReference type="Proteomes" id="UP001629113"/>
    </source>
</evidence>
<evidence type="ECO:0000256" key="2">
    <source>
        <dbReference type="ARBA" id="ARBA00023002"/>
    </source>
</evidence>
<keyword evidence="2" id="KW-0560">Oxidoreductase</keyword>
<gene>
    <name evidence="3" type="ORF">PVAG01_06248</name>
</gene>
<comment type="caution">
    <text evidence="3">The sequence shown here is derived from an EMBL/GenBank/DDBJ whole genome shotgun (WGS) entry which is preliminary data.</text>
</comment>
<dbReference type="InterPro" id="IPR036291">
    <property type="entry name" value="NAD(P)-bd_dom_sf"/>
</dbReference>
<protein>
    <submittedName>
        <fullName evidence="3">Short-chain dehydrogenase</fullName>
    </submittedName>
</protein>
<evidence type="ECO:0000256" key="1">
    <source>
        <dbReference type="ARBA" id="ARBA00006484"/>
    </source>
</evidence>
<reference evidence="3 4" key="1">
    <citation type="submission" date="2024-06" db="EMBL/GenBank/DDBJ databases">
        <title>Complete genome of Phlyctema vagabunda strain 19-DSS-EL-015.</title>
        <authorList>
            <person name="Fiorenzani C."/>
        </authorList>
    </citation>
    <scope>NUCLEOTIDE SEQUENCE [LARGE SCALE GENOMIC DNA]</scope>
    <source>
        <strain evidence="3 4">19-DSS-EL-015</strain>
    </source>
</reference>
<dbReference type="EMBL" id="JBFCZG010000005">
    <property type="protein sequence ID" value="KAL3422092.1"/>
    <property type="molecule type" value="Genomic_DNA"/>
</dbReference>
<accession>A0ABR4PG66</accession>
<dbReference type="PANTHER" id="PTHR43669">
    <property type="entry name" value="5-KETO-D-GLUCONATE 5-REDUCTASE"/>
    <property type="match status" value="1"/>
</dbReference>